<dbReference type="Gene3D" id="3.30.1150.10">
    <property type="match status" value="1"/>
</dbReference>
<feature type="region of interest" description="Disordered" evidence="1">
    <location>
        <begin position="149"/>
        <end position="237"/>
    </location>
</feature>
<evidence type="ECO:0000313" key="3">
    <source>
        <dbReference type="Proteomes" id="UP000249577"/>
    </source>
</evidence>
<comment type="caution">
    <text evidence="2">The sequence shown here is derived from an EMBL/GenBank/DDBJ whole genome shotgun (WGS) entry which is preliminary data.</text>
</comment>
<feature type="compositionally biased region" description="Low complexity" evidence="1">
    <location>
        <begin position="210"/>
        <end position="237"/>
    </location>
</feature>
<sequence length="308" mass="32181">MAAVDAFSIHEVESSASAAKRWGAGIAVAAALHAGAYVYLNRMPAPAGFESQTPIELDLLPPPSGAAQLQEAGADTAADARSEEVTEDEPVEELEEISPDDVQPPDTETEAVEALETPQLAMEVPPDLTEAPPDVEAAVTLPPQEMVTAQEEEIEPKPAPKPVAKKPEPKPEKKRDVVRERPKPAPKKDAPVAERPAPTQRAQDAGGRSGASANAGAASAAAGAEYARKVQAAVAAQKRSNITFTNRVKVSFTVARSGAVSGVSASEQGPAGAEAMAMVRRANIPPMPADMTASSKRFTVNVNFTSRR</sequence>
<dbReference type="EMBL" id="QFPN01000006">
    <property type="protein sequence ID" value="PZQ14371.1"/>
    <property type="molecule type" value="Genomic_DNA"/>
</dbReference>
<feature type="region of interest" description="Disordered" evidence="1">
    <location>
        <begin position="62"/>
        <end position="133"/>
    </location>
</feature>
<reference evidence="2 3" key="1">
    <citation type="submission" date="2017-08" db="EMBL/GenBank/DDBJ databases">
        <title>Infants hospitalized years apart are colonized by the same room-sourced microbial strains.</title>
        <authorList>
            <person name="Brooks B."/>
            <person name="Olm M.R."/>
            <person name="Firek B.A."/>
            <person name="Baker R."/>
            <person name="Thomas B.C."/>
            <person name="Morowitz M.J."/>
            <person name="Banfield J.F."/>
        </authorList>
    </citation>
    <scope>NUCLEOTIDE SEQUENCE [LARGE SCALE GENOMIC DNA]</scope>
    <source>
        <strain evidence="2">S2_005_003_R2_43</strain>
    </source>
</reference>
<dbReference type="SUPFAM" id="SSF74653">
    <property type="entry name" value="TolA/TonB C-terminal domain"/>
    <property type="match status" value="1"/>
</dbReference>
<protein>
    <recommendedName>
        <fullName evidence="4">Energy transducer TonB</fullName>
    </recommendedName>
</protein>
<proteinExistence type="predicted"/>
<accession>A0A2W5KBY7</accession>
<gene>
    <name evidence="2" type="ORF">DI565_13215</name>
</gene>
<evidence type="ECO:0000256" key="1">
    <source>
        <dbReference type="SAM" id="MobiDB-lite"/>
    </source>
</evidence>
<evidence type="ECO:0000313" key="2">
    <source>
        <dbReference type="EMBL" id="PZQ14371.1"/>
    </source>
</evidence>
<name>A0A2W5KBY7_ANCNO</name>
<evidence type="ECO:0008006" key="4">
    <source>
        <dbReference type="Google" id="ProtNLM"/>
    </source>
</evidence>
<feature type="compositionally biased region" description="Acidic residues" evidence="1">
    <location>
        <begin position="85"/>
        <end position="99"/>
    </location>
</feature>
<feature type="compositionally biased region" description="Basic and acidic residues" evidence="1">
    <location>
        <begin position="165"/>
        <end position="192"/>
    </location>
</feature>
<organism evidence="2 3">
    <name type="scientific">Ancylobacter novellus</name>
    <name type="common">Thiobacillus novellus</name>
    <dbReference type="NCBI Taxonomy" id="921"/>
    <lineage>
        <taxon>Bacteria</taxon>
        <taxon>Pseudomonadati</taxon>
        <taxon>Pseudomonadota</taxon>
        <taxon>Alphaproteobacteria</taxon>
        <taxon>Hyphomicrobiales</taxon>
        <taxon>Xanthobacteraceae</taxon>
        <taxon>Ancylobacter</taxon>
    </lineage>
</organism>
<dbReference type="Proteomes" id="UP000249577">
    <property type="component" value="Unassembled WGS sequence"/>
</dbReference>
<dbReference type="AlphaFoldDB" id="A0A2W5KBY7"/>